<dbReference type="Gene3D" id="1.10.510.10">
    <property type="entry name" value="Transferase(Phosphotransferase) domain 1"/>
    <property type="match status" value="1"/>
</dbReference>
<feature type="compositionally biased region" description="Basic and acidic residues" evidence="4">
    <location>
        <begin position="291"/>
        <end position="303"/>
    </location>
</feature>
<name>A0ABQ7P1S1_9HYPO</name>
<feature type="compositionally biased region" description="Basic and acidic residues" evidence="4">
    <location>
        <begin position="625"/>
        <end position="635"/>
    </location>
</feature>
<dbReference type="PROSITE" id="PS00109">
    <property type="entry name" value="PROTEIN_KINASE_TYR"/>
    <property type="match status" value="1"/>
</dbReference>
<dbReference type="SUPFAM" id="SSF56112">
    <property type="entry name" value="Protein kinase-like (PK-like)"/>
    <property type="match status" value="1"/>
</dbReference>
<dbReference type="Proteomes" id="UP000742024">
    <property type="component" value="Unassembled WGS sequence"/>
</dbReference>
<evidence type="ECO:0000313" key="6">
    <source>
        <dbReference type="EMBL" id="KAG5951852.1"/>
    </source>
</evidence>
<dbReference type="PANTHER" id="PTHR38248:SF2">
    <property type="entry name" value="FUNK1 11"/>
    <property type="match status" value="1"/>
</dbReference>
<feature type="region of interest" description="Disordered" evidence="4">
    <location>
        <begin position="260"/>
        <end position="303"/>
    </location>
</feature>
<proteinExistence type="predicted"/>
<evidence type="ECO:0000256" key="2">
    <source>
        <dbReference type="ARBA" id="ARBA00047899"/>
    </source>
</evidence>
<evidence type="ECO:0000256" key="4">
    <source>
        <dbReference type="SAM" id="MobiDB-lite"/>
    </source>
</evidence>
<comment type="catalytic activity">
    <reaction evidence="3">
        <text>L-seryl-[protein] + ATP = O-phospho-L-seryl-[protein] + ADP + H(+)</text>
        <dbReference type="Rhea" id="RHEA:17989"/>
        <dbReference type="Rhea" id="RHEA-COMP:9863"/>
        <dbReference type="Rhea" id="RHEA-COMP:11604"/>
        <dbReference type="ChEBI" id="CHEBI:15378"/>
        <dbReference type="ChEBI" id="CHEBI:29999"/>
        <dbReference type="ChEBI" id="CHEBI:30616"/>
        <dbReference type="ChEBI" id="CHEBI:83421"/>
        <dbReference type="ChEBI" id="CHEBI:456216"/>
        <dbReference type="EC" id="2.7.11.1"/>
    </reaction>
</comment>
<dbReference type="Pfam" id="PF17667">
    <property type="entry name" value="Pkinase_fungal"/>
    <property type="match status" value="1"/>
</dbReference>
<evidence type="ECO:0000259" key="5">
    <source>
        <dbReference type="Pfam" id="PF17667"/>
    </source>
</evidence>
<evidence type="ECO:0000313" key="7">
    <source>
        <dbReference type="Proteomes" id="UP000742024"/>
    </source>
</evidence>
<evidence type="ECO:0000256" key="3">
    <source>
        <dbReference type="ARBA" id="ARBA00048679"/>
    </source>
</evidence>
<evidence type="ECO:0000256" key="1">
    <source>
        <dbReference type="ARBA" id="ARBA00012513"/>
    </source>
</evidence>
<dbReference type="EC" id="2.7.11.1" evidence="1"/>
<comment type="caution">
    <text evidence="6">The sequence shown here is derived from an EMBL/GenBank/DDBJ whole genome shotgun (WGS) entry which is preliminary data.</text>
</comment>
<dbReference type="PANTHER" id="PTHR38248">
    <property type="entry name" value="FUNK1 6"/>
    <property type="match status" value="1"/>
</dbReference>
<feature type="compositionally biased region" description="Polar residues" evidence="4">
    <location>
        <begin position="260"/>
        <end position="271"/>
    </location>
</feature>
<sequence>MALTSEQITIVEQNPFKNALDQSRAKLRDFDPSDDSWRSGVIELLNTILGHSTSGLLLAPDGKNYLDLELVSIRRRFMQGSFELVNFQALVESVIANAPDIRIWEAVLDLIDALNPSPPSPSNIAPTFIPCNIPFCKEQGIPTTLTSEQITIIEQHPLKDALDQSRAKLRNFDPSDDSFRPGVAELLDVLSLSLASDLLLAPDGKNYLYLELFSIRIRFIKGSFQLSNFQPLVESVVANVSDIHIWEAVLKLVAEINPSTPSPSDIASTFKGTPIESKPPRQPADSDDSDGSDRSHESDDREWRDNVREELFHQIKKCTFRKVGGFWDKFFGPKSWRQEQNTMLERILTAHDGKKWTNFPTDPDYEPVWDWLRSLEASFLGDAPNKFHTTSIASQVKKRKGQMNLFLRKPTAKATDAFLYKHVLVVGVQKEAYDKSMMQANLLRLARHVRGVFADQPTRRFLHAFSLYASKMELWVFDRSGPYSSGIFDIHDEPDKFARALVGYTTMDDDALGLDMVLERQDGHRYITLDDASGKETRLRLDKAINRRRAIVSRGTTCYETQHGHVAKFQWALDQPPLELEQLKLAETMGVEGVVRVVAHRRFTSIAEMREGLQFPKAYRFRLPHEDESPSDMHDSPCSPRTPDSSSGSKEPPSADQEPNLGNGCNDDPSNGEAKPGLDTPGEQLWENKIFSCLAISPAGREINDFRSIKELLECERDAIRAHRSLYLKSNILHRDISPHNIIITRPATADGFKGMLIDLDMACTRGSDQDGASHAVGTLPFMAAQVLLKIDHTYRHDVESFFYVLLWLCGREAWDPVKGLAVQGEKQHQDSCFQEWHVGTFRQIARFKKGQMANISNLRTMAMCEFPKALDVVKPLCEELLRIIFPPTEYGINFGTPWSTPDDLYGPVITAFEKAISLL</sequence>
<organism evidence="6 7">
    <name type="scientific">Claviceps arundinis</name>
    <dbReference type="NCBI Taxonomy" id="1623583"/>
    <lineage>
        <taxon>Eukaryota</taxon>
        <taxon>Fungi</taxon>
        <taxon>Dikarya</taxon>
        <taxon>Ascomycota</taxon>
        <taxon>Pezizomycotina</taxon>
        <taxon>Sordariomycetes</taxon>
        <taxon>Hypocreomycetidae</taxon>
        <taxon>Hypocreales</taxon>
        <taxon>Clavicipitaceae</taxon>
        <taxon>Claviceps</taxon>
    </lineage>
</organism>
<reference evidence="6 7" key="1">
    <citation type="journal article" date="2020" name="bioRxiv">
        <title>Whole genome comparisons of ergot fungi reveals the divergence and evolution of species within the genus Claviceps are the result of varying mechanisms driving genome evolution and host range expansion.</title>
        <authorList>
            <person name="Wyka S.A."/>
            <person name="Mondo S.J."/>
            <person name="Liu M."/>
            <person name="Dettman J."/>
            <person name="Nalam V."/>
            <person name="Broders K.D."/>
        </authorList>
    </citation>
    <scope>NUCLEOTIDE SEQUENCE [LARGE SCALE GENOMIC DNA]</scope>
    <source>
        <strain evidence="6 7">LM583</strain>
    </source>
</reference>
<feature type="domain" description="Fungal-type protein kinase" evidence="5">
    <location>
        <begin position="412"/>
        <end position="810"/>
    </location>
</feature>
<accession>A0ABQ7P1S1</accession>
<dbReference type="InterPro" id="IPR011009">
    <property type="entry name" value="Kinase-like_dom_sf"/>
</dbReference>
<feature type="region of interest" description="Disordered" evidence="4">
    <location>
        <begin position="625"/>
        <end position="681"/>
    </location>
</feature>
<keyword evidence="7" id="KW-1185">Reference proteome</keyword>
<dbReference type="InterPro" id="IPR040976">
    <property type="entry name" value="Pkinase_fungal"/>
</dbReference>
<dbReference type="InterPro" id="IPR008266">
    <property type="entry name" value="Tyr_kinase_AS"/>
</dbReference>
<comment type="catalytic activity">
    <reaction evidence="2">
        <text>L-threonyl-[protein] + ATP = O-phospho-L-threonyl-[protein] + ADP + H(+)</text>
        <dbReference type="Rhea" id="RHEA:46608"/>
        <dbReference type="Rhea" id="RHEA-COMP:11060"/>
        <dbReference type="Rhea" id="RHEA-COMP:11605"/>
        <dbReference type="ChEBI" id="CHEBI:15378"/>
        <dbReference type="ChEBI" id="CHEBI:30013"/>
        <dbReference type="ChEBI" id="CHEBI:30616"/>
        <dbReference type="ChEBI" id="CHEBI:61977"/>
        <dbReference type="ChEBI" id="CHEBI:456216"/>
        <dbReference type="EC" id="2.7.11.1"/>
    </reaction>
</comment>
<dbReference type="EMBL" id="SRPR01000585">
    <property type="protein sequence ID" value="KAG5951852.1"/>
    <property type="molecule type" value="Genomic_DNA"/>
</dbReference>
<gene>
    <name evidence="6" type="ORF">E4U57_006570</name>
</gene>
<protein>
    <recommendedName>
        <fullName evidence="1">non-specific serine/threonine protein kinase</fullName>
        <ecNumber evidence="1">2.7.11.1</ecNumber>
    </recommendedName>
</protein>